<name>A0AAW0SBX7_SCYPA</name>
<comment type="caution">
    <text evidence="2">The sequence shown here is derived from an EMBL/GenBank/DDBJ whole genome shotgun (WGS) entry which is preliminary data.</text>
</comment>
<dbReference type="SUPFAM" id="SSF48726">
    <property type="entry name" value="Immunoglobulin"/>
    <property type="match status" value="1"/>
</dbReference>
<protein>
    <recommendedName>
        <fullName evidence="1">Ig-like domain-containing protein</fullName>
    </recommendedName>
</protein>
<organism evidence="2 3">
    <name type="scientific">Scylla paramamosain</name>
    <name type="common">Mud crab</name>
    <dbReference type="NCBI Taxonomy" id="85552"/>
    <lineage>
        <taxon>Eukaryota</taxon>
        <taxon>Metazoa</taxon>
        <taxon>Ecdysozoa</taxon>
        <taxon>Arthropoda</taxon>
        <taxon>Crustacea</taxon>
        <taxon>Multicrustacea</taxon>
        <taxon>Malacostraca</taxon>
        <taxon>Eumalacostraca</taxon>
        <taxon>Eucarida</taxon>
        <taxon>Decapoda</taxon>
        <taxon>Pleocyemata</taxon>
        <taxon>Brachyura</taxon>
        <taxon>Eubrachyura</taxon>
        <taxon>Portunoidea</taxon>
        <taxon>Portunidae</taxon>
        <taxon>Portuninae</taxon>
        <taxon>Scylla</taxon>
    </lineage>
</organism>
<feature type="domain" description="Ig-like" evidence="1">
    <location>
        <begin position="27"/>
        <end position="82"/>
    </location>
</feature>
<accession>A0AAW0SBX7</accession>
<dbReference type="EMBL" id="JARAKH010001553">
    <property type="protein sequence ID" value="KAK8372814.1"/>
    <property type="molecule type" value="Genomic_DNA"/>
</dbReference>
<evidence type="ECO:0000259" key="1">
    <source>
        <dbReference type="PROSITE" id="PS50835"/>
    </source>
</evidence>
<keyword evidence="3" id="KW-1185">Reference proteome</keyword>
<dbReference type="InterPro" id="IPR036179">
    <property type="entry name" value="Ig-like_dom_sf"/>
</dbReference>
<reference evidence="2 3" key="1">
    <citation type="submission" date="2023-03" db="EMBL/GenBank/DDBJ databases">
        <title>High-quality genome of Scylla paramamosain provides insights in environmental adaptation.</title>
        <authorList>
            <person name="Zhang L."/>
        </authorList>
    </citation>
    <scope>NUCLEOTIDE SEQUENCE [LARGE SCALE GENOMIC DNA]</scope>
    <source>
        <strain evidence="2">LZ_2023a</strain>
        <tissue evidence="2">Muscle</tissue>
    </source>
</reference>
<dbReference type="AlphaFoldDB" id="A0AAW0SBX7"/>
<dbReference type="Proteomes" id="UP001487740">
    <property type="component" value="Unassembled WGS sequence"/>
</dbReference>
<dbReference type="InterPro" id="IPR013783">
    <property type="entry name" value="Ig-like_fold"/>
</dbReference>
<dbReference type="Gene3D" id="2.60.40.10">
    <property type="entry name" value="Immunoglobulins"/>
    <property type="match status" value="1"/>
</dbReference>
<dbReference type="InterPro" id="IPR007110">
    <property type="entry name" value="Ig-like_dom"/>
</dbReference>
<gene>
    <name evidence="2" type="ORF">O3P69_011768</name>
</gene>
<evidence type="ECO:0000313" key="2">
    <source>
        <dbReference type="EMBL" id="KAK8372814.1"/>
    </source>
</evidence>
<dbReference type="PROSITE" id="PS50835">
    <property type="entry name" value="IG_LIKE"/>
    <property type="match status" value="1"/>
</dbReference>
<sequence>MKCVAESLTARSQNLLCNLLRVMGSLPSVITVTGTGVWQIKPRNNTVEEGRAVRLTCHMASLPVASYIWLKDDAALAVNKSS</sequence>
<proteinExistence type="predicted"/>
<evidence type="ECO:0000313" key="3">
    <source>
        <dbReference type="Proteomes" id="UP001487740"/>
    </source>
</evidence>